<evidence type="ECO:0000256" key="1">
    <source>
        <dbReference type="SAM" id="MobiDB-lite"/>
    </source>
</evidence>
<feature type="compositionally biased region" description="Pro residues" evidence="1">
    <location>
        <begin position="24"/>
        <end position="33"/>
    </location>
</feature>
<organism evidence="2 3">
    <name type="scientific">Hymenobacter cellulosilyticus</name>
    <dbReference type="NCBI Taxonomy" id="2932248"/>
    <lineage>
        <taxon>Bacteria</taxon>
        <taxon>Pseudomonadati</taxon>
        <taxon>Bacteroidota</taxon>
        <taxon>Cytophagia</taxon>
        <taxon>Cytophagales</taxon>
        <taxon>Hymenobacteraceae</taxon>
        <taxon>Hymenobacter</taxon>
    </lineage>
</organism>
<accession>A0A8T9Q807</accession>
<protein>
    <submittedName>
        <fullName evidence="2">Uncharacterized protein</fullName>
    </submittedName>
</protein>
<proteinExistence type="predicted"/>
<keyword evidence="3" id="KW-1185">Reference proteome</keyword>
<dbReference type="KEGG" id="hcu:MUN79_03600"/>
<dbReference type="AlphaFoldDB" id="A0A8T9Q807"/>
<evidence type="ECO:0000313" key="2">
    <source>
        <dbReference type="EMBL" id="UOQ73072.1"/>
    </source>
</evidence>
<evidence type="ECO:0000313" key="3">
    <source>
        <dbReference type="Proteomes" id="UP000831796"/>
    </source>
</evidence>
<reference evidence="2" key="1">
    <citation type="submission" date="2022-04" db="EMBL/GenBank/DDBJ databases">
        <title>Hymenobacter sp. isolated from the air.</title>
        <authorList>
            <person name="Won M."/>
            <person name="Lee C.-M."/>
            <person name="Woen H.-Y."/>
            <person name="Kwon S.-W."/>
        </authorList>
    </citation>
    <scope>NUCLEOTIDE SEQUENCE</scope>
    <source>
        <strain evidence="2">5116S-3</strain>
    </source>
</reference>
<name>A0A8T9Q807_9BACT</name>
<feature type="region of interest" description="Disordered" evidence="1">
    <location>
        <begin position="23"/>
        <end position="56"/>
    </location>
</feature>
<sequence length="89" mass="9662">MLAWLAVLLLSFGLNLYLLLGRPPAAPAPPPASPTRLVSNPANDDDDDTNEEDDASWVALSEELRETRRELADCRGHRASAANHQAVSQ</sequence>
<dbReference type="RefSeq" id="WP_244676427.1">
    <property type="nucleotide sequence ID" value="NZ_CP095046.1"/>
</dbReference>
<dbReference type="Proteomes" id="UP000831796">
    <property type="component" value="Chromosome"/>
</dbReference>
<dbReference type="EMBL" id="CP095046">
    <property type="protein sequence ID" value="UOQ73072.1"/>
    <property type="molecule type" value="Genomic_DNA"/>
</dbReference>
<feature type="compositionally biased region" description="Acidic residues" evidence="1">
    <location>
        <begin position="43"/>
        <end position="55"/>
    </location>
</feature>
<gene>
    <name evidence="2" type="ORF">MUN79_03600</name>
</gene>